<dbReference type="PROSITE" id="PS50925">
    <property type="entry name" value="BLUF"/>
    <property type="match status" value="1"/>
</dbReference>
<reference evidence="2 3" key="1">
    <citation type="submission" date="2019-10" db="EMBL/GenBank/DDBJ databases">
        <title>Genome sequence of Azospirillum melinis.</title>
        <authorList>
            <person name="Ambrosini A."/>
            <person name="Sant'Anna F.H."/>
            <person name="Cassan F.D."/>
            <person name="Souza E.M."/>
            <person name="Passaglia L.M.P."/>
        </authorList>
    </citation>
    <scope>NUCLEOTIDE SEQUENCE [LARGE SCALE GENOMIC DNA]</scope>
    <source>
        <strain evidence="2 3">TMCY0552</strain>
    </source>
</reference>
<evidence type="ECO:0000313" key="3">
    <source>
        <dbReference type="Proteomes" id="UP000605086"/>
    </source>
</evidence>
<evidence type="ECO:0000313" key="2">
    <source>
        <dbReference type="EMBL" id="NUB04339.1"/>
    </source>
</evidence>
<dbReference type="SMART" id="SM01034">
    <property type="entry name" value="BLUF"/>
    <property type="match status" value="1"/>
</dbReference>
<gene>
    <name evidence="2" type="ORF">GBZ48_34615</name>
</gene>
<dbReference type="Gene3D" id="3.30.70.100">
    <property type="match status" value="1"/>
</dbReference>
<sequence>MIIYAFRSELKSIMSYTDMQNICLSSARNNRKWNVTGYMVECGGVFLQALEGPEDAVTSIFRRVVNDPRHHHVDLLLSNDGVARRQFGAWAMNLMFLDDPLLWRRVVGSLSPYDDFLHRSQDPIFSLGLLSLAYQFACSATSVDAAATGLERGRVPRLQHMLRS</sequence>
<name>A0ABX2KMK5_9PROT</name>
<dbReference type="EMBL" id="WHOS01000103">
    <property type="protein sequence ID" value="NUB04339.1"/>
    <property type="molecule type" value="Genomic_DNA"/>
</dbReference>
<dbReference type="InterPro" id="IPR007024">
    <property type="entry name" value="BLUF_domain"/>
</dbReference>
<evidence type="ECO:0000259" key="1">
    <source>
        <dbReference type="PROSITE" id="PS50925"/>
    </source>
</evidence>
<protein>
    <recommendedName>
        <fullName evidence="1">BLUF domain-containing protein</fullName>
    </recommendedName>
</protein>
<dbReference type="SUPFAM" id="SSF54975">
    <property type="entry name" value="Acylphosphatase/BLUF domain-like"/>
    <property type="match status" value="1"/>
</dbReference>
<keyword evidence="3" id="KW-1185">Reference proteome</keyword>
<dbReference type="InterPro" id="IPR036046">
    <property type="entry name" value="Acylphosphatase-like_dom_sf"/>
</dbReference>
<organism evidence="2 3">
    <name type="scientific">Azospirillum melinis</name>
    <dbReference type="NCBI Taxonomy" id="328839"/>
    <lineage>
        <taxon>Bacteria</taxon>
        <taxon>Pseudomonadati</taxon>
        <taxon>Pseudomonadota</taxon>
        <taxon>Alphaproteobacteria</taxon>
        <taxon>Rhodospirillales</taxon>
        <taxon>Azospirillaceae</taxon>
        <taxon>Azospirillum</taxon>
    </lineage>
</organism>
<dbReference type="Proteomes" id="UP000605086">
    <property type="component" value="Unassembled WGS sequence"/>
</dbReference>
<accession>A0ABX2KMK5</accession>
<dbReference type="Pfam" id="PF04940">
    <property type="entry name" value="BLUF"/>
    <property type="match status" value="1"/>
</dbReference>
<comment type="caution">
    <text evidence="2">The sequence shown here is derived from an EMBL/GenBank/DDBJ whole genome shotgun (WGS) entry which is preliminary data.</text>
</comment>
<proteinExistence type="predicted"/>
<feature type="domain" description="BLUF" evidence="1">
    <location>
        <begin position="1"/>
        <end position="93"/>
    </location>
</feature>
<dbReference type="RefSeq" id="WP_174475174.1">
    <property type="nucleotide sequence ID" value="NZ_JAGINN010000019.1"/>
</dbReference>